<proteinExistence type="predicted"/>
<organism evidence="1 2">
    <name type="scientific">Virgisporangium aurantiacum</name>
    <dbReference type="NCBI Taxonomy" id="175570"/>
    <lineage>
        <taxon>Bacteria</taxon>
        <taxon>Bacillati</taxon>
        <taxon>Actinomycetota</taxon>
        <taxon>Actinomycetes</taxon>
        <taxon>Micromonosporales</taxon>
        <taxon>Micromonosporaceae</taxon>
        <taxon>Virgisporangium</taxon>
    </lineage>
</organism>
<accession>A0A8J4E2F8</accession>
<protein>
    <submittedName>
        <fullName evidence="1">Uncharacterized protein</fullName>
    </submittedName>
</protein>
<evidence type="ECO:0000313" key="1">
    <source>
        <dbReference type="EMBL" id="GIJ58944.1"/>
    </source>
</evidence>
<gene>
    <name evidence="1" type="ORF">Vau01_064600</name>
</gene>
<reference evidence="1" key="1">
    <citation type="submission" date="2021-01" db="EMBL/GenBank/DDBJ databases">
        <title>Whole genome shotgun sequence of Virgisporangium aurantiacum NBRC 16421.</title>
        <authorList>
            <person name="Komaki H."/>
            <person name="Tamura T."/>
        </authorList>
    </citation>
    <scope>NUCLEOTIDE SEQUENCE</scope>
    <source>
        <strain evidence="1">NBRC 16421</strain>
    </source>
</reference>
<dbReference type="EMBL" id="BOPG01000044">
    <property type="protein sequence ID" value="GIJ58944.1"/>
    <property type="molecule type" value="Genomic_DNA"/>
</dbReference>
<keyword evidence="2" id="KW-1185">Reference proteome</keyword>
<comment type="caution">
    <text evidence="1">The sequence shown here is derived from an EMBL/GenBank/DDBJ whole genome shotgun (WGS) entry which is preliminary data.</text>
</comment>
<dbReference type="AlphaFoldDB" id="A0A8J4E2F8"/>
<sequence length="255" mass="27453">MFSYYSQCVVVSRSADFERCLVDLLCTSLTRGNGIPQVTAGEVADVMVLASVEDSDQSPLAMLIQCKSPYNGFSASSRSLNRAARSTSRFETSDRDRFISIIRCSDEGSWPPPLNIILDHGFADLRDPAWKRPERAWTHIDRRSAAEKSVGCPAVEREPLDLATQFLALGAALVVGDARLPVTHIAPAVRVSAALVRALFELAMVARSLAGLARVPAPAEAPGEIVRAHPRSPRAPALGSVLVTFWRSGGVLSTA</sequence>
<evidence type="ECO:0000313" key="2">
    <source>
        <dbReference type="Proteomes" id="UP000612585"/>
    </source>
</evidence>
<name>A0A8J4E2F8_9ACTN</name>
<dbReference type="Proteomes" id="UP000612585">
    <property type="component" value="Unassembled WGS sequence"/>
</dbReference>